<keyword evidence="3" id="KW-0732">Signal</keyword>
<accession>A0A3D9RM37</accession>
<feature type="domain" description="Sortilin N-terminal" evidence="4">
    <location>
        <begin position="118"/>
        <end position="242"/>
    </location>
</feature>
<feature type="signal peptide" evidence="3">
    <location>
        <begin position="1"/>
        <end position="19"/>
    </location>
</feature>
<gene>
    <name evidence="5" type="ORF">BX611_2505</name>
</gene>
<proteinExistence type="predicted"/>
<evidence type="ECO:0000259" key="4">
    <source>
        <dbReference type="Pfam" id="PF15902"/>
    </source>
</evidence>
<keyword evidence="5" id="KW-0675">Receptor</keyword>
<evidence type="ECO:0000313" key="5">
    <source>
        <dbReference type="EMBL" id="REE80847.1"/>
    </source>
</evidence>
<evidence type="ECO:0000256" key="1">
    <source>
        <dbReference type="ARBA" id="ARBA00022737"/>
    </source>
</evidence>
<dbReference type="GO" id="GO:0010411">
    <property type="term" value="P:xyloglucan metabolic process"/>
    <property type="evidence" value="ECO:0007669"/>
    <property type="project" value="TreeGrafter"/>
</dbReference>
<dbReference type="PANTHER" id="PTHR43739:SF5">
    <property type="entry name" value="EXO-ALPHA-SIALIDASE"/>
    <property type="match status" value="1"/>
</dbReference>
<dbReference type="CDD" id="cd15482">
    <property type="entry name" value="Sialidase_non-viral"/>
    <property type="match status" value="1"/>
</dbReference>
<dbReference type="InterPro" id="IPR015943">
    <property type="entry name" value="WD40/YVTN_repeat-like_dom_sf"/>
</dbReference>
<dbReference type="InterPro" id="IPR052025">
    <property type="entry name" value="Xyloglucanase_GH74"/>
</dbReference>
<reference evidence="5 6" key="1">
    <citation type="submission" date="2018-08" db="EMBL/GenBank/DDBJ databases">
        <title>Genomic Encyclopedia of Type Strains, Phase III (KMG-III): the genomes of soil and plant-associated and newly described type strains.</title>
        <authorList>
            <person name="Whitman W."/>
        </authorList>
    </citation>
    <scope>NUCLEOTIDE SEQUENCE [LARGE SCALE GENOMIC DNA]</scope>
    <source>
        <strain evidence="5 6">325-5</strain>
    </source>
</reference>
<feature type="region of interest" description="Disordered" evidence="2">
    <location>
        <begin position="867"/>
        <end position="888"/>
    </location>
</feature>
<dbReference type="Proteomes" id="UP000256429">
    <property type="component" value="Unassembled WGS sequence"/>
</dbReference>
<sequence length="1083" mass="122110">MKKLSLLLLMLSISLTAQQIDFSKLKEIKTRSIGPAGMSGRVTTIDVVTNNPEIIYAGTASGGLWKSESGGIDWTPIFDEQTAMSIGAVAIQQSNPDVIWAGTGEGNPRNSLTGGYGLYKSLDAGKTWKLVGLEKTRNIHRIIIDKDNPNTVYVGAIGSPWGEHPERGVFKTTDGGKTWSKSLFVNNKTGCADLVVDPTNPNKLIAAMWEHRRKPWTFNSGGEGSGMYITYDGGDNWKKLSDEDGLPKGNLGRMGLAIAPSNPKFVYALVEAKKNALYKSEDGGIKWKMVNDKSSGRGPGGIGNRPFYYSDIHVDPKNENRIYSVFTYINVSEDGGKSFSQLMPAYGTSVGVHPDHHAWWIHPEDPNYMIDGNDGGLNITRDRGKTWRFAENIPVAQFYHINVDNEYPYNVYGGMQDNGSWAGPAYVLKDQGIRNSYWQELMFGDGFDVVPDPKNSRYGYGMSQQGNVGRYDRVTGNAKMIRPTHPNADVKLRFNWNSAISMNPIDEETIYFGSQFVHQSKDKGHTWDIISPDLTTNNPDKQKQHESGGITMDATGAENHCTILAIEPSTFDENILWVGTDDGNVQLTQDGGKTWTNVSQNIKEMPSEAWIPQIRASKFNKAEAYVIVNNYRQFDFTPYLFRTRDFGKTWENILDGKDETFGYTLSVIQDLEQPNLLFLGTEYGLYISIDEGKNWTKWTNNYPNVSTIDLAIHPREHDLVIGTFGRAAYVLDDIRPFRAMAKEGKQVLDETLYLFTPPSAFITQTQQPSGTRFGANAIFNGDNRPGGAMITYSINRPEDKKVEIKEDKKKKNSKKQAKIVEAKEEKPAVKYDSIIFEVFNDKNELIRTIKQKAPKENGVQRIYWQMREKGKQRPSRRKARENAPEPRGVTVLPGTYKIKLHFGNQTKEETITVAYDPRVEMPFEVLKNKYDLLKQLEDKMDVAGKATQHLLASKEIVEDYQKRIKAQKKKDKYEAILKSHKEVIKTIDGLLDDMLGKEDKRQGITDTEFPSTVSYLYTASRYVNSLLQNLGKTETTLMKNADEKVSAVIEKINAFYKKDWVAYKASVENLKLSPFEEVEELKY</sequence>
<comment type="caution">
    <text evidence="5">The sequence shown here is derived from an EMBL/GenBank/DDBJ whole genome shotgun (WGS) entry which is preliminary data.</text>
</comment>
<dbReference type="EMBL" id="QTTQ01000011">
    <property type="protein sequence ID" value="REE80847.1"/>
    <property type="molecule type" value="Genomic_DNA"/>
</dbReference>
<dbReference type="RefSeq" id="WP_115881694.1">
    <property type="nucleotide sequence ID" value="NZ_QTTQ01000011.1"/>
</dbReference>
<keyword evidence="1" id="KW-0677">Repeat</keyword>
<name>A0A3D9RM37_9FLAO</name>
<evidence type="ECO:0000256" key="2">
    <source>
        <dbReference type="SAM" id="MobiDB-lite"/>
    </source>
</evidence>
<feature type="chain" id="PRO_5017657701" evidence="3">
    <location>
        <begin position="20"/>
        <end position="1083"/>
    </location>
</feature>
<evidence type="ECO:0000256" key="3">
    <source>
        <dbReference type="SAM" id="SignalP"/>
    </source>
</evidence>
<dbReference type="SUPFAM" id="SSF110296">
    <property type="entry name" value="Oligoxyloglucan reducing end-specific cellobiohydrolase"/>
    <property type="match status" value="2"/>
</dbReference>
<keyword evidence="6" id="KW-1185">Reference proteome</keyword>
<dbReference type="InterPro" id="IPR031778">
    <property type="entry name" value="Sortilin_N"/>
</dbReference>
<evidence type="ECO:0000313" key="6">
    <source>
        <dbReference type="Proteomes" id="UP000256429"/>
    </source>
</evidence>
<dbReference type="OrthoDB" id="9757809at2"/>
<dbReference type="PANTHER" id="PTHR43739">
    <property type="entry name" value="XYLOGLUCANASE (EUROFUNG)"/>
    <property type="match status" value="1"/>
</dbReference>
<dbReference type="Gene3D" id="2.130.10.10">
    <property type="entry name" value="YVTN repeat-like/Quinoprotein amine dehydrogenase"/>
    <property type="match status" value="4"/>
</dbReference>
<dbReference type="Pfam" id="PF15902">
    <property type="entry name" value="Sortilin-Vps10"/>
    <property type="match status" value="1"/>
</dbReference>
<dbReference type="AlphaFoldDB" id="A0A3D9RM37"/>
<protein>
    <submittedName>
        <fullName evidence="5">Sortilin (Neurotensin receptor 3)</fullName>
    </submittedName>
</protein>
<organism evidence="5 6">
    <name type="scientific">Lutibacter oceani</name>
    <dbReference type="NCBI Taxonomy" id="1853311"/>
    <lineage>
        <taxon>Bacteria</taxon>
        <taxon>Pseudomonadati</taxon>
        <taxon>Bacteroidota</taxon>
        <taxon>Flavobacteriia</taxon>
        <taxon>Flavobacteriales</taxon>
        <taxon>Flavobacteriaceae</taxon>
        <taxon>Lutibacter</taxon>
    </lineage>
</organism>